<reference evidence="2" key="1">
    <citation type="submission" date="2022-11" db="EMBL/GenBank/DDBJ databases">
        <title>Chromosome-level genome of Pogonophryne albipinna.</title>
        <authorList>
            <person name="Jo E."/>
        </authorList>
    </citation>
    <scope>NUCLEOTIDE SEQUENCE</scope>
    <source>
        <strain evidence="2">SGF0006</strain>
        <tissue evidence="2">Muscle</tissue>
    </source>
</reference>
<dbReference type="EMBL" id="JAPTMU010000060">
    <property type="protein sequence ID" value="KAJ4922728.1"/>
    <property type="molecule type" value="Genomic_DNA"/>
</dbReference>
<dbReference type="InterPro" id="IPR001073">
    <property type="entry name" value="C1q_dom"/>
</dbReference>
<evidence type="ECO:0000313" key="3">
    <source>
        <dbReference type="Proteomes" id="UP001219934"/>
    </source>
</evidence>
<dbReference type="InterPro" id="IPR008983">
    <property type="entry name" value="Tumour_necrosis_fac-like_dom"/>
</dbReference>
<dbReference type="Pfam" id="PF00386">
    <property type="entry name" value="C1q"/>
    <property type="match status" value="1"/>
</dbReference>
<dbReference type="SUPFAM" id="SSF49842">
    <property type="entry name" value="TNF-like"/>
    <property type="match status" value="1"/>
</dbReference>
<organism evidence="2 3">
    <name type="scientific">Pogonophryne albipinna</name>
    <dbReference type="NCBI Taxonomy" id="1090488"/>
    <lineage>
        <taxon>Eukaryota</taxon>
        <taxon>Metazoa</taxon>
        <taxon>Chordata</taxon>
        <taxon>Craniata</taxon>
        <taxon>Vertebrata</taxon>
        <taxon>Euteleostomi</taxon>
        <taxon>Actinopterygii</taxon>
        <taxon>Neopterygii</taxon>
        <taxon>Teleostei</taxon>
        <taxon>Neoteleostei</taxon>
        <taxon>Acanthomorphata</taxon>
        <taxon>Eupercaria</taxon>
        <taxon>Perciformes</taxon>
        <taxon>Notothenioidei</taxon>
        <taxon>Pogonophryne</taxon>
    </lineage>
</organism>
<gene>
    <name evidence="2" type="ORF">JOQ06_004006</name>
</gene>
<dbReference type="Proteomes" id="UP001219934">
    <property type="component" value="Unassembled WGS sequence"/>
</dbReference>
<feature type="domain" description="C1q" evidence="1">
    <location>
        <begin position="16"/>
        <end position="160"/>
    </location>
</feature>
<proteinExistence type="predicted"/>
<dbReference type="AlphaFoldDB" id="A0AAD6ACW9"/>
<comment type="caution">
    <text evidence="2">The sequence shown here is derived from an EMBL/GenBank/DDBJ whole genome shotgun (WGS) entry which is preliminary data.</text>
</comment>
<accession>A0AAD6ACW9</accession>
<protein>
    <recommendedName>
        <fullName evidence="1">C1q domain-containing protein</fullName>
    </recommendedName>
</protein>
<dbReference type="PROSITE" id="PS50871">
    <property type="entry name" value="C1Q"/>
    <property type="match status" value="1"/>
</dbReference>
<sequence>MNPSCPQIPRQTAAAQQGGAVLFYAAFQGQLRELEFNPILFNDVLVNQGSAYSNDSGVFIAPVTGIYQFVFAAQLCRGNHNNIWYFMVNGKQGASCHAQVSGSDTTLSTCYCLEDLKKGGPSVDEAVIRDLRLGQHQLQNHHLLWGPAGQGGGLNTGGFH</sequence>
<dbReference type="SMART" id="SM00110">
    <property type="entry name" value="C1Q"/>
    <property type="match status" value="1"/>
</dbReference>
<keyword evidence="3" id="KW-1185">Reference proteome</keyword>
<evidence type="ECO:0000259" key="1">
    <source>
        <dbReference type="PROSITE" id="PS50871"/>
    </source>
</evidence>
<name>A0AAD6ACW9_9TELE</name>
<dbReference type="Gene3D" id="2.60.120.40">
    <property type="match status" value="1"/>
</dbReference>
<evidence type="ECO:0000313" key="2">
    <source>
        <dbReference type="EMBL" id="KAJ4922728.1"/>
    </source>
</evidence>